<sequence length="33" mass="3612">MAENSVALSNVQAMVDDEVIITASFILLIELYV</sequence>
<evidence type="ECO:0000313" key="2">
    <source>
        <dbReference type="Proteomes" id="UP000054630"/>
    </source>
</evidence>
<gene>
    <name evidence="1" type="ORF">T07_7287</name>
</gene>
<reference evidence="1 2" key="1">
    <citation type="submission" date="2015-01" db="EMBL/GenBank/DDBJ databases">
        <title>Evolution of Trichinella species and genotypes.</title>
        <authorList>
            <person name="Korhonen P.K."/>
            <person name="Edoardo P."/>
            <person name="Giuseppe L.R."/>
            <person name="Gasser R.B."/>
        </authorList>
    </citation>
    <scope>NUCLEOTIDE SEQUENCE [LARGE SCALE GENOMIC DNA]</scope>
    <source>
        <strain evidence="1">ISS37</strain>
    </source>
</reference>
<dbReference type="AlphaFoldDB" id="A0A0V0RDZ7"/>
<evidence type="ECO:0000313" key="1">
    <source>
        <dbReference type="EMBL" id="KRX12699.1"/>
    </source>
</evidence>
<dbReference type="EMBL" id="JYDL01000290">
    <property type="protein sequence ID" value="KRX12699.1"/>
    <property type="molecule type" value="Genomic_DNA"/>
</dbReference>
<accession>A0A0V0RDZ7</accession>
<dbReference type="Proteomes" id="UP000054630">
    <property type="component" value="Unassembled WGS sequence"/>
</dbReference>
<protein>
    <submittedName>
        <fullName evidence="1">Uncharacterized protein</fullName>
    </submittedName>
</protein>
<proteinExistence type="predicted"/>
<organism evidence="1 2">
    <name type="scientific">Trichinella nelsoni</name>
    <dbReference type="NCBI Taxonomy" id="6336"/>
    <lineage>
        <taxon>Eukaryota</taxon>
        <taxon>Metazoa</taxon>
        <taxon>Ecdysozoa</taxon>
        <taxon>Nematoda</taxon>
        <taxon>Enoplea</taxon>
        <taxon>Dorylaimia</taxon>
        <taxon>Trichinellida</taxon>
        <taxon>Trichinellidae</taxon>
        <taxon>Trichinella</taxon>
    </lineage>
</organism>
<keyword evidence="2" id="KW-1185">Reference proteome</keyword>
<comment type="caution">
    <text evidence="1">The sequence shown here is derived from an EMBL/GenBank/DDBJ whole genome shotgun (WGS) entry which is preliminary data.</text>
</comment>
<name>A0A0V0RDZ7_9BILA</name>